<feature type="domain" description="Core-binding (CB)" evidence="6">
    <location>
        <begin position="2"/>
        <end position="91"/>
    </location>
</feature>
<dbReference type="Proteomes" id="UP001252688">
    <property type="component" value="Unassembled WGS sequence"/>
</dbReference>
<dbReference type="SUPFAM" id="SSF56349">
    <property type="entry name" value="DNA breaking-rejoining enzymes"/>
    <property type="match status" value="1"/>
</dbReference>
<name>A0ABU2IIN9_9LIST</name>
<dbReference type="PROSITE" id="PS51900">
    <property type="entry name" value="CB"/>
    <property type="match status" value="1"/>
</dbReference>
<dbReference type="PROSITE" id="PS51898">
    <property type="entry name" value="TYR_RECOMBINASE"/>
    <property type="match status" value="1"/>
</dbReference>
<comment type="similarity">
    <text evidence="1">Belongs to the 'phage' integrase family.</text>
</comment>
<dbReference type="RefSeq" id="WP_311177934.1">
    <property type="nucleotide sequence ID" value="NZ_JASAZZ010000001.1"/>
</dbReference>
<reference evidence="7 8" key="1">
    <citation type="submission" date="2023-05" db="EMBL/GenBank/DDBJ databases">
        <title>A Combination of Whole Genome Sequencing and Metagenomics Reveals Diversity of Listeria spp. in Soil Collected from the Nantahala National Forest.</title>
        <authorList>
            <person name="Wang J."/>
            <person name="Schamp C.N."/>
            <person name="Hudson L.K."/>
            <person name="Chaggar H.K."/>
            <person name="Bryan D.W."/>
            <person name="Radosevich M."/>
            <person name="Denes T.G."/>
        </authorList>
    </citation>
    <scope>NUCLEOTIDE SEQUENCE [LARGE SCALE GENOMIC DNA]</scope>
    <source>
        <strain evidence="7 8">UTK S2-0002</strain>
    </source>
</reference>
<dbReference type="Pfam" id="PF00589">
    <property type="entry name" value="Phage_integrase"/>
    <property type="match status" value="1"/>
</dbReference>
<dbReference type="InterPro" id="IPR011010">
    <property type="entry name" value="DNA_brk_join_enz"/>
</dbReference>
<keyword evidence="8" id="KW-1185">Reference proteome</keyword>
<dbReference type="Gene3D" id="1.10.443.10">
    <property type="entry name" value="Intergrase catalytic core"/>
    <property type="match status" value="1"/>
</dbReference>
<dbReference type="InterPro" id="IPR050090">
    <property type="entry name" value="Tyrosine_recombinase_XerCD"/>
</dbReference>
<evidence type="ECO:0000256" key="3">
    <source>
        <dbReference type="ARBA" id="ARBA00023172"/>
    </source>
</evidence>
<dbReference type="InterPro" id="IPR044068">
    <property type="entry name" value="CB"/>
</dbReference>
<dbReference type="Pfam" id="PF13102">
    <property type="entry name" value="Phage_int_SAM_5"/>
    <property type="match status" value="1"/>
</dbReference>
<dbReference type="InterPro" id="IPR002104">
    <property type="entry name" value="Integrase_catalytic"/>
</dbReference>
<dbReference type="InterPro" id="IPR013762">
    <property type="entry name" value="Integrase-like_cat_sf"/>
</dbReference>
<evidence type="ECO:0000313" key="8">
    <source>
        <dbReference type="Proteomes" id="UP001252688"/>
    </source>
</evidence>
<evidence type="ECO:0000256" key="1">
    <source>
        <dbReference type="ARBA" id="ARBA00008857"/>
    </source>
</evidence>
<sequence length="311" mass="36366">MYELNEMLEEYLITLKAEGKVDITIKTRRKHIEPFFAYLYATSGKDEKIDLTDVTRRQIREYITYMLDRDLSPVYLNSILKSIRSIFRYMVDEGYLKEEFNPAPKVKALREKRTLITTFTDEEIQALISVYKRSNAFLPTRNKLIIMLFADTGIRISELIKLKDCDFQGTSINILGKGNKQRVVFLSPLVAKQLAKFQRIKRQYFKHTGAVTEDYLFVNFYGKRLTPEGVNRMLKRTAERTGRVFTIRVSCHTLRHYFSQKYIENGDIYTLSRLLGHSNLETTRTYLRSMSDVKVIEKGIQSSPMTSLGIR</sequence>
<evidence type="ECO:0000259" key="6">
    <source>
        <dbReference type="PROSITE" id="PS51900"/>
    </source>
</evidence>
<accession>A0ABU2IIN9</accession>
<dbReference type="PANTHER" id="PTHR30349:SF41">
    <property type="entry name" value="INTEGRASE_RECOMBINASE PROTEIN MJ0367-RELATED"/>
    <property type="match status" value="1"/>
</dbReference>
<comment type="caution">
    <text evidence="7">The sequence shown here is derived from an EMBL/GenBank/DDBJ whole genome shotgun (WGS) entry which is preliminary data.</text>
</comment>
<gene>
    <name evidence="7" type="ORF">QJV37_00160</name>
</gene>
<dbReference type="Gene3D" id="1.10.150.130">
    <property type="match status" value="1"/>
</dbReference>
<dbReference type="InterPro" id="IPR025269">
    <property type="entry name" value="SAM-like_dom"/>
</dbReference>
<protein>
    <submittedName>
        <fullName evidence="7">Tyrosine-type recombinase/integrase</fullName>
    </submittedName>
</protein>
<dbReference type="InterPro" id="IPR010998">
    <property type="entry name" value="Integrase_recombinase_N"/>
</dbReference>
<proteinExistence type="inferred from homology"/>
<evidence type="ECO:0000313" key="7">
    <source>
        <dbReference type="EMBL" id="MDT0112534.1"/>
    </source>
</evidence>
<dbReference type="EMBL" id="JASBAM010000001">
    <property type="protein sequence ID" value="MDT0112534.1"/>
    <property type="molecule type" value="Genomic_DNA"/>
</dbReference>
<feature type="domain" description="Tyr recombinase" evidence="5">
    <location>
        <begin position="114"/>
        <end position="301"/>
    </location>
</feature>
<evidence type="ECO:0000259" key="5">
    <source>
        <dbReference type="PROSITE" id="PS51898"/>
    </source>
</evidence>
<keyword evidence="3" id="KW-0233">DNA recombination</keyword>
<evidence type="ECO:0000256" key="4">
    <source>
        <dbReference type="PROSITE-ProRule" id="PRU01248"/>
    </source>
</evidence>
<evidence type="ECO:0000256" key="2">
    <source>
        <dbReference type="ARBA" id="ARBA00023125"/>
    </source>
</evidence>
<keyword evidence="2 4" id="KW-0238">DNA-binding</keyword>
<dbReference type="PANTHER" id="PTHR30349">
    <property type="entry name" value="PHAGE INTEGRASE-RELATED"/>
    <property type="match status" value="1"/>
</dbReference>
<organism evidence="7 8">
    <name type="scientific">Listeria cossartiae subsp. cayugensis</name>
    <dbReference type="NCBI Taxonomy" id="2713505"/>
    <lineage>
        <taxon>Bacteria</taxon>
        <taxon>Bacillati</taxon>
        <taxon>Bacillota</taxon>
        <taxon>Bacilli</taxon>
        <taxon>Bacillales</taxon>
        <taxon>Listeriaceae</taxon>
        <taxon>Listeria</taxon>
        <taxon>Listeria cossartiae</taxon>
    </lineage>
</organism>